<dbReference type="Pfam" id="PF02515">
    <property type="entry name" value="CoA_transf_3"/>
    <property type="match status" value="1"/>
</dbReference>
<dbReference type="Gene3D" id="3.30.1540.10">
    <property type="entry name" value="formyl-coa transferase, domain 3"/>
    <property type="match status" value="1"/>
</dbReference>
<sequence length="275" mass="28291">MSGPLAGVRVVTIAVNVPGPVAAARLAALGAHVTKVEPPGGDPLAAFAGPGYDELRAGQEVVTLDLKTDDGRAALHGLLSSADLLLTSHRPAALARLGLSWSQLHAAHPRLVQIAIVGHPGEGADVPGHDLTYQAVNGLLGAEMPRVLLADLGGGDRAAIEALAALLERGADGPGTYREVALSQAAHDMARPRRWGLTQPGGLLAGGFPAYGVYACADGRVAVAALEPHFHRRLLEVLGVEDTRAALAAAFAGRTRAEWESWAAAHDLPLAALPD</sequence>
<reference evidence="1 2" key="1">
    <citation type="submission" date="2019-06" db="EMBL/GenBank/DDBJ databases">
        <title>Sequencing the genomes of 1000 actinobacteria strains.</title>
        <authorList>
            <person name="Klenk H.-P."/>
        </authorList>
    </citation>
    <scope>NUCLEOTIDE SEQUENCE [LARGE SCALE GENOMIC DNA]</scope>
    <source>
        <strain evidence="1 2">DSM 18607</strain>
    </source>
</reference>
<comment type="caution">
    <text evidence="1">The sequence shown here is derived from an EMBL/GenBank/DDBJ whole genome shotgun (WGS) entry which is preliminary data.</text>
</comment>
<name>A0A542E550_9MICO</name>
<dbReference type="AlphaFoldDB" id="A0A542E550"/>
<gene>
    <name evidence="1" type="ORF">FB458_3528</name>
</gene>
<dbReference type="RefSeq" id="WP_141849633.1">
    <property type="nucleotide sequence ID" value="NZ_BAAAPR010000012.1"/>
</dbReference>
<protein>
    <submittedName>
        <fullName evidence="1">Crotonobetainyl-CoA:carnitine CoA-transferase CaiB-like acyl-CoA transferase</fullName>
    </submittedName>
</protein>
<dbReference type="InterPro" id="IPR050509">
    <property type="entry name" value="CoA-transferase_III"/>
</dbReference>
<dbReference type="InterPro" id="IPR023606">
    <property type="entry name" value="CoA-Trfase_III_dom_1_sf"/>
</dbReference>
<keyword evidence="1" id="KW-0808">Transferase</keyword>
<dbReference type="OrthoDB" id="9797653at2"/>
<accession>A0A542E550</accession>
<dbReference type="Gene3D" id="3.40.50.10540">
    <property type="entry name" value="Crotonobetainyl-coa:carnitine coa-transferase, domain 1"/>
    <property type="match status" value="1"/>
</dbReference>
<dbReference type="EMBL" id="VFMN01000001">
    <property type="protein sequence ID" value="TQJ10406.1"/>
    <property type="molecule type" value="Genomic_DNA"/>
</dbReference>
<dbReference type="InterPro" id="IPR003673">
    <property type="entry name" value="CoA-Trfase_fam_III"/>
</dbReference>
<organism evidence="1 2">
    <name type="scientific">Lapillicoccus jejuensis</name>
    <dbReference type="NCBI Taxonomy" id="402171"/>
    <lineage>
        <taxon>Bacteria</taxon>
        <taxon>Bacillati</taxon>
        <taxon>Actinomycetota</taxon>
        <taxon>Actinomycetes</taxon>
        <taxon>Micrococcales</taxon>
        <taxon>Intrasporangiaceae</taxon>
        <taxon>Lapillicoccus</taxon>
    </lineage>
</organism>
<dbReference type="SUPFAM" id="SSF89796">
    <property type="entry name" value="CoA-transferase family III (CaiB/BaiF)"/>
    <property type="match status" value="1"/>
</dbReference>
<dbReference type="InterPro" id="IPR044855">
    <property type="entry name" value="CoA-Trfase_III_dom3_sf"/>
</dbReference>
<evidence type="ECO:0000313" key="1">
    <source>
        <dbReference type="EMBL" id="TQJ10406.1"/>
    </source>
</evidence>
<keyword evidence="2" id="KW-1185">Reference proteome</keyword>
<dbReference type="Proteomes" id="UP000317893">
    <property type="component" value="Unassembled WGS sequence"/>
</dbReference>
<proteinExistence type="predicted"/>
<dbReference type="PANTHER" id="PTHR48228">
    <property type="entry name" value="SUCCINYL-COA--D-CITRAMALATE COA-TRANSFERASE"/>
    <property type="match status" value="1"/>
</dbReference>
<dbReference type="GO" id="GO:0016740">
    <property type="term" value="F:transferase activity"/>
    <property type="evidence" value="ECO:0007669"/>
    <property type="project" value="UniProtKB-KW"/>
</dbReference>
<evidence type="ECO:0000313" key="2">
    <source>
        <dbReference type="Proteomes" id="UP000317893"/>
    </source>
</evidence>
<dbReference type="PANTHER" id="PTHR48228:SF5">
    <property type="entry name" value="ALPHA-METHYLACYL-COA RACEMASE"/>
    <property type="match status" value="1"/>
</dbReference>